<evidence type="ECO:0000256" key="1">
    <source>
        <dbReference type="SAM" id="Phobius"/>
    </source>
</evidence>
<feature type="transmembrane region" description="Helical" evidence="1">
    <location>
        <begin position="33"/>
        <end position="50"/>
    </location>
</feature>
<name>A0A2S7WCE8_9FLAO</name>
<gene>
    <name evidence="2" type="ORF">BTO13_08600</name>
</gene>
<sequence length="169" mass="20139">MKTENPLIQWQYSQEEWNEFVDIEKANKKEDNIYFGLAILLIVPFGLMFYRGTSFLFSLLFSIPFAVLIPFLRMKFSYKHLQKNVFNPHVILYNDYMLINNHRIEVASKRKRIKNLKIIDAKSNKKLLEVDIQWATRKGPTNDEFRILIPENKLSEAEKLVENFYSDDN</sequence>
<proteinExistence type="predicted"/>
<dbReference type="Proteomes" id="UP000237608">
    <property type="component" value="Unassembled WGS sequence"/>
</dbReference>
<feature type="transmembrane region" description="Helical" evidence="1">
    <location>
        <begin position="56"/>
        <end position="74"/>
    </location>
</feature>
<keyword evidence="1" id="KW-0472">Membrane</keyword>
<dbReference type="OrthoDB" id="1201864at2"/>
<reference evidence="2 3" key="1">
    <citation type="submission" date="2016-12" db="EMBL/GenBank/DDBJ databases">
        <title>Trade-off between light-utilization and light-protection in marine flavobacteria.</title>
        <authorList>
            <person name="Kumagai Y."/>
            <person name="Yoshizawa S."/>
            <person name="Kogure K."/>
            <person name="Iwasaki W."/>
        </authorList>
    </citation>
    <scope>NUCLEOTIDE SEQUENCE [LARGE SCALE GENOMIC DNA]</scope>
    <source>
        <strain evidence="2 3">KCTC 22729</strain>
    </source>
</reference>
<keyword evidence="3" id="KW-1185">Reference proteome</keyword>
<accession>A0A2S7WCE8</accession>
<keyword evidence="1" id="KW-1133">Transmembrane helix</keyword>
<organism evidence="2 3">
    <name type="scientific">Polaribacter gangjinensis</name>
    <dbReference type="NCBI Taxonomy" id="574710"/>
    <lineage>
        <taxon>Bacteria</taxon>
        <taxon>Pseudomonadati</taxon>
        <taxon>Bacteroidota</taxon>
        <taxon>Flavobacteriia</taxon>
        <taxon>Flavobacteriales</taxon>
        <taxon>Flavobacteriaceae</taxon>
    </lineage>
</organism>
<keyword evidence="1" id="KW-0812">Transmembrane</keyword>
<dbReference type="EMBL" id="MSCL01000001">
    <property type="protein sequence ID" value="PQJ75300.1"/>
    <property type="molecule type" value="Genomic_DNA"/>
</dbReference>
<comment type="caution">
    <text evidence="2">The sequence shown here is derived from an EMBL/GenBank/DDBJ whole genome shotgun (WGS) entry which is preliminary data.</text>
</comment>
<evidence type="ECO:0000313" key="3">
    <source>
        <dbReference type="Proteomes" id="UP000237608"/>
    </source>
</evidence>
<dbReference type="RefSeq" id="WP_105046440.1">
    <property type="nucleotide sequence ID" value="NZ_CP150662.1"/>
</dbReference>
<evidence type="ECO:0000313" key="2">
    <source>
        <dbReference type="EMBL" id="PQJ75300.1"/>
    </source>
</evidence>
<protein>
    <submittedName>
        <fullName evidence="2">Uncharacterized protein</fullName>
    </submittedName>
</protein>
<dbReference type="AlphaFoldDB" id="A0A2S7WCE8"/>